<accession>A0A2G9UUF1</accession>
<organism evidence="1 2">
    <name type="scientific">Teladorsagia circumcincta</name>
    <name type="common">Brown stomach worm</name>
    <name type="synonym">Ostertagia circumcincta</name>
    <dbReference type="NCBI Taxonomy" id="45464"/>
    <lineage>
        <taxon>Eukaryota</taxon>
        <taxon>Metazoa</taxon>
        <taxon>Ecdysozoa</taxon>
        <taxon>Nematoda</taxon>
        <taxon>Chromadorea</taxon>
        <taxon>Rhabditida</taxon>
        <taxon>Rhabditina</taxon>
        <taxon>Rhabditomorpha</taxon>
        <taxon>Strongyloidea</taxon>
        <taxon>Trichostrongylidae</taxon>
        <taxon>Teladorsagia</taxon>
    </lineage>
</organism>
<dbReference type="EMBL" id="KZ345384">
    <property type="protein sequence ID" value="PIO73796.1"/>
    <property type="molecule type" value="Genomic_DNA"/>
</dbReference>
<sequence>MDFLPEWRAAHPVLKAVMRRSMEKKEICLSHSCTSSKKSEVLQSIVHPFWVGEI</sequence>
<evidence type="ECO:0000313" key="1">
    <source>
        <dbReference type="EMBL" id="PIO73796.1"/>
    </source>
</evidence>
<keyword evidence="2" id="KW-1185">Reference proteome</keyword>
<proteinExistence type="predicted"/>
<reference evidence="1 2" key="1">
    <citation type="submission" date="2015-09" db="EMBL/GenBank/DDBJ databases">
        <title>Draft genome of the parasitic nematode Teladorsagia circumcincta isolate WARC Sus (inbred).</title>
        <authorList>
            <person name="Mitreva M."/>
        </authorList>
    </citation>
    <scope>NUCLEOTIDE SEQUENCE [LARGE SCALE GENOMIC DNA]</scope>
    <source>
        <strain evidence="1 2">S</strain>
    </source>
</reference>
<name>A0A2G9UUF1_TELCI</name>
<evidence type="ECO:0000313" key="2">
    <source>
        <dbReference type="Proteomes" id="UP000230423"/>
    </source>
</evidence>
<dbReference type="Proteomes" id="UP000230423">
    <property type="component" value="Unassembled WGS sequence"/>
</dbReference>
<dbReference type="AlphaFoldDB" id="A0A2G9UUF1"/>
<protein>
    <submittedName>
        <fullName evidence="1">Uncharacterized protein</fullName>
    </submittedName>
</protein>
<gene>
    <name evidence="1" type="ORF">TELCIR_04206</name>
</gene>